<evidence type="ECO:0000256" key="1">
    <source>
        <dbReference type="SAM" id="MobiDB-lite"/>
    </source>
</evidence>
<reference evidence="2 3" key="1">
    <citation type="journal article" date="2019" name="Sci. Rep.">
        <title>Orb-weaving spider Araneus ventricosus genome elucidates the spidroin gene catalogue.</title>
        <authorList>
            <person name="Kono N."/>
            <person name="Nakamura H."/>
            <person name="Ohtoshi R."/>
            <person name="Moran D.A.P."/>
            <person name="Shinohara A."/>
            <person name="Yoshida Y."/>
            <person name="Fujiwara M."/>
            <person name="Mori M."/>
            <person name="Tomita M."/>
            <person name="Arakawa K."/>
        </authorList>
    </citation>
    <scope>NUCLEOTIDE SEQUENCE [LARGE SCALE GENOMIC DNA]</scope>
</reference>
<dbReference type="EMBL" id="BGPR01012996">
    <property type="protein sequence ID" value="GBN58783.1"/>
    <property type="molecule type" value="Genomic_DNA"/>
</dbReference>
<evidence type="ECO:0000313" key="2">
    <source>
        <dbReference type="EMBL" id="GBN58783.1"/>
    </source>
</evidence>
<evidence type="ECO:0000313" key="3">
    <source>
        <dbReference type="Proteomes" id="UP000499080"/>
    </source>
</evidence>
<protein>
    <submittedName>
        <fullName evidence="2">Uncharacterized protein</fullName>
    </submittedName>
</protein>
<gene>
    <name evidence="2" type="ORF">AVEN_246272_1</name>
</gene>
<comment type="caution">
    <text evidence="2">The sequence shown here is derived from an EMBL/GenBank/DDBJ whole genome shotgun (WGS) entry which is preliminary data.</text>
</comment>
<proteinExistence type="predicted"/>
<accession>A0A4Y2Q6R5</accession>
<name>A0A4Y2Q6R5_ARAVE</name>
<dbReference type="Proteomes" id="UP000499080">
    <property type="component" value="Unassembled WGS sequence"/>
</dbReference>
<organism evidence="2 3">
    <name type="scientific">Araneus ventricosus</name>
    <name type="common">Orbweaver spider</name>
    <name type="synonym">Epeira ventricosa</name>
    <dbReference type="NCBI Taxonomy" id="182803"/>
    <lineage>
        <taxon>Eukaryota</taxon>
        <taxon>Metazoa</taxon>
        <taxon>Ecdysozoa</taxon>
        <taxon>Arthropoda</taxon>
        <taxon>Chelicerata</taxon>
        <taxon>Arachnida</taxon>
        <taxon>Araneae</taxon>
        <taxon>Araneomorphae</taxon>
        <taxon>Entelegynae</taxon>
        <taxon>Araneoidea</taxon>
        <taxon>Araneidae</taxon>
        <taxon>Araneus</taxon>
    </lineage>
</organism>
<dbReference type="AlphaFoldDB" id="A0A4Y2Q6R5"/>
<keyword evidence="3" id="KW-1185">Reference proteome</keyword>
<sequence>MEDPLCNEMRKQLSRNEDIDAKPLTTQGRGGLVVRGFPVRNQIPLKLRRVWGCCAKSCVVDKRPRPGGMQKLPHWPGPPKKDIRPGEDQQGESRLPACGERDLLDTIKKVYRHFSNRDSTFKYQRAGSISMVRSNTVGKE</sequence>
<feature type="region of interest" description="Disordered" evidence="1">
    <location>
        <begin position="62"/>
        <end position="98"/>
    </location>
</feature>